<feature type="transmembrane region" description="Helical" evidence="2">
    <location>
        <begin position="148"/>
        <end position="170"/>
    </location>
</feature>
<name>A0A9P4I7C5_9PEZI</name>
<keyword evidence="2" id="KW-1133">Transmembrane helix</keyword>
<sequence length="171" mass="16485">MRFFTLLALAGAAIATPEVEKRQDSSVNTASIYGVLITALPSSLLAEATNTAKLSSDIANQFKTTTPGWFQSLPSDVQSYLIDQGESTMSVMSTAGTAGASSGVSASKNASTIATPTLSASSGSGSSSGGSSGGSGSSGASSVSTAAAAIPTAVVGGGIAGLIGLIGMLAL</sequence>
<keyword evidence="2" id="KW-0472">Membrane</keyword>
<evidence type="ECO:0000313" key="5">
    <source>
        <dbReference type="Proteomes" id="UP000799772"/>
    </source>
</evidence>
<feature type="signal peptide" evidence="3">
    <location>
        <begin position="1"/>
        <end position="15"/>
    </location>
</feature>
<keyword evidence="5" id="KW-1185">Reference proteome</keyword>
<feature type="chain" id="PRO_5040498794" evidence="3">
    <location>
        <begin position="16"/>
        <end position="171"/>
    </location>
</feature>
<reference evidence="4" key="1">
    <citation type="journal article" date="2020" name="Stud. Mycol.">
        <title>101 Dothideomycetes genomes: a test case for predicting lifestyles and emergence of pathogens.</title>
        <authorList>
            <person name="Haridas S."/>
            <person name="Albert R."/>
            <person name="Binder M."/>
            <person name="Bloem J."/>
            <person name="Labutti K."/>
            <person name="Salamov A."/>
            <person name="Andreopoulos B."/>
            <person name="Baker S."/>
            <person name="Barry K."/>
            <person name="Bills G."/>
            <person name="Bluhm B."/>
            <person name="Cannon C."/>
            <person name="Castanera R."/>
            <person name="Culley D."/>
            <person name="Daum C."/>
            <person name="Ezra D."/>
            <person name="Gonzalez J."/>
            <person name="Henrissat B."/>
            <person name="Kuo A."/>
            <person name="Liang C."/>
            <person name="Lipzen A."/>
            <person name="Lutzoni F."/>
            <person name="Magnuson J."/>
            <person name="Mondo S."/>
            <person name="Nolan M."/>
            <person name="Ohm R."/>
            <person name="Pangilinan J."/>
            <person name="Park H.-J."/>
            <person name="Ramirez L."/>
            <person name="Alfaro M."/>
            <person name="Sun H."/>
            <person name="Tritt A."/>
            <person name="Yoshinaga Y."/>
            <person name="Zwiers L.-H."/>
            <person name="Turgeon B."/>
            <person name="Goodwin S."/>
            <person name="Spatafora J."/>
            <person name="Crous P."/>
            <person name="Grigoriev I."/>
        </authorList>
    </citation>
    <scope>NUCLEOTIDE SEQUENCE</scope>
    <source>
        <strain evidence="4">CBS 133067</strain>
    </source>
</reference>
<evidence type="ECO:0000256" key="2">
    <source>
        <dbReference type="SAM" id="Phobius"/>
    </source>
</evidence>
<dbReference type="EMBL" id="ML978134">
    <property type="protein sequence ID" value="KAF2094492.1"/>
    <property type="molecule type" value="Genomic_DNA"/>
</dbReference>
<evidence type="ECO:0000256" key="1">
    <source>
        <dbReference type="SAM" id="MobiDB-lite"/>
    </source>
</evidence>
<protein>
    <submittedName>
        <fullName evidence="4">Uncharacterized protein</fullName>
    </submittedName>
</protein>
<organism evidence="4 5">
    <name type="scientific">Rhizodiscina lignyota</name>
    <dbReference type="NCBI Taxonomy" id="1504668"/>
    <lineage>
        <taxon>Eukaryota</taxon>
        <taxon>Fungi</taxon>
        <taxon>Dikarya</taxon>
        <taxon>Ascomycota</taxon>
        <taxon>Pezizomycotina</taxon>
        <taxon>Dothideomycetes</taxon>
        <taxon>Pleosporomycetidae</taxon>
        <taxon>Aulographales</taxon>
        <taxon>Rhizodiscinaceae</taxon>
        <taxon>Rhizodiscina</taxon>
    </lineage>
</organism>
<evidence type="ECO:0000256" key="3">
    <source>
        <dbReference type="SAM" id="SignalP"/>
    </source>
</evidence>
<keyword evidence="3" id="KW-0732">Signal</keyword>
<feature type="compositionally biased region" description="Gly residues" evidence="1">
    <location>
        <begin position="126"/>
        <end position="137"/>
    </location>
</feature>
<accession>A0A9P4I7C5</accession>
<gene>
    <name evidence="4" type="ORF">NA57DRAFT_60533</name>
</gene>
<feature type="region of interest" description="Disordered" evidence="1">
    <location>
        <begin position="116"/>
        <end position="138"/>
    </location>
</feature>
<dbReference type="AlphaFoldDB" id="A0A9P4I7C5"/>
<evidence type="ECO:0000313" key="4">
    <source>
        <dbReference type="EMBL" id="KAF2094492.1"/>
    </source>
</evidence>
<proteinExistence type="predicted"/>
<dbReference type="OrthoDB" id="5419608at2759"/>
<comment type="caution">
    <text evidence="4">The sequence shown here is derived from an EMBL/GenBank/DDBJ whole genome shotgun (WGS) entry which is preliminary data.</text>
</comment>
<dbReference type="Proteomes" id="UP000799772">
    <property type="component" value="Unassembled WGS sequence"/>
</dbReference>
<keyword evidence="2" id="KW-0812">Transmembrane</keyword>